<gene>
    <name evidence="1" type="ORF">I4F81_011171</name>
</gene>
<accession>A0ACC3CF22</accession>
<evidence type="ECO:0000313" key="2">
    <source>
        <dbReference type="Proteomes" id="UP000798662"/>
    </source>
</evidence>
<dbReference type="Proteomes" id="UP000798662">
    <property type="component" value="Chromosome 3"/>
</dbReference>
<comment type="caution">
    <text evidence="1">The sequence shown here is derived from an EMBL/GenBank/DDBJ whole genome shotgun (WGS) entry which is preliminary data.</text>
</comment>
<evidence type="ECO:0000313" key="1">
    <source>
        <dbReference type="EMBL" id="KAK1868688.1"/>
    </source>
</evidence>
<name>A0ACC3CF22_PYRYE</name>
<reference evidence="1" key="1">
    <citation type="submission" date="2019-11" db="EMBL/GenBank/DDBJ databases">
        <title>Nori genome reveals adaptations in red seaweeds to the harsh intertidal environment.</title>
        <authorList>
            <person name="Wang D."/>
            <person name="Mao Y."/>
        </authorList>
    </citation>
    <scope>NUCLEOTIDE SEQUENCE</scope>
    <source>
        <tissue evidence="1">Gametophyte</tissue>
    </source>
</reference>
<proteinExistence type="predicted"/>
<protein>
    <submittedName>
        <fullName evidence="1">Uncharacterized protein</fullName>
    </submittedName>
</protein>
<keyword evidence="2" id="KW-1185">Reference proteome</keyword>
<organism evidence="1 2">
    <name type="scientific">Pyropia yezoensis</name>
    <name type="common">Susabi-nori</name>
    <name type="synonym">Porphyra yezoensis</name>
    <dbReference type="NCBI Taxonomy" id="2788"/>
    <lineage>
        <taxon>Eukaryota</taxon>
        <taxon>Rhodophyta</taxon>
        <taxon>Bangiophyceae</taxon>
        <taxon>Bangiales</taxon>
        <taxon>Bangiaceae</taxon>
        <taxon>Pyropia</taxon>
    </lineage>
</organism>
<sequence>MCRGVLSCFCLLDHSQYDLSSTTFSPDGRVFQIEYAQKAVENSGTAVGVSCKDGVVMAVEKVVVSKMLVPGTMRRAHLVDHHSGLVISGLISDGRQLATRARDECSSYKSVYDSAIPGHVLAERLANFAHVYTLYAYVRPFGCAALLGAHDDTNGYQLYLVEPSGVSYRYFGAAVGKGKQAAKTALEKLDFKSLTCREAVKELAKIIVDVHDEAKDKLYELEMCWVCEESKNMSQLVPQDVVDEARKAAEAAQDDDSDMDDDE</sequence>
<dbReference type="EMBL" id="CM020620">
    <property type="protein sequence ID" value="KAK1868688.1"/>
    <property type="molecule type" value="Genomic_DNA"/>
</dbReference>